<dbReference type="InterPro" id="IPR033991">
    <property type="entry name" value="Selectin_CTLD"/>
</dbReference>
<keyword evidence="13" id="KW-1133">Transmembrane helix</keyword>
<evidence type="ECO:0000256" key="5">
    <source>
        <dbReference type="ARBA" id="ARBA00022659"/>
    </source>
</evidence>
<proteinExistence type="inferred from homology"/>
<keyword evidence="6" id="KW-0812">Transmembrane</keyword>
<dbReference type="GO" id="GO:0030246">
    <property type="term" value="F:carbohydrate binding"/>
    <property type="evidence" value="ECO:0007669"/>
    <property type="project" value="UniProtKB-KW"/>
</dbReference>
<dbReference type="PANTHER" id="PTHR19325:SF569">
    <property type="entry name" value="COMPLEMENT COMPONENT 4 BINDING PROTEIN, SECRETORY-RELATED"/>
    <property type="match status" value="1"/>
</dbReference>
<feature type="domain" description="Sushi" evidence="22">
    <location>
        <begin position="616"/>
        <end position="677"/>
    </location>
</feature>
<dbReference type="SUPFAM" id="SSF56436">
    <property type="entry name" value="C-type lectin-like"/>
    <property type="match status" value="1"/>
</dbReference>
<keyword evidence="16" id="KW-0325">Glycoprotein</keyword>
<evidence type="ECO:0000256" key="15">
    <source>
        <dbReference type="ARBA" id="ARBA00023157"/>
    </source>
</evidence>
<evidence type="ECO:0000256" key="10">
    <source>
        <dbReference type="ARBA" id="ARBA00022737"/>
    </source>
</evidence>
<dbReference type="Gene3D" id="2.10.70.10">
    <property type="entry name" value="Complement Module, domain 1"/>
    <property type="match status" value="4"/>
</dbReference>
<evidence type="ECO:0000259" key="20">
    <source>
        <dbReference type="PROSITE" id="PS50026"/>
    </source>
</evidence>
<evidence type="ECO:0000313" key="23">
    <source>
        <dbReference type="EMBL" id="TWW60869.1"/>
    </source>
</evidence>
<evidence type="ECO:0000256" key="16">
    <source>
        <dbReference type="ARBA" id="ARBA00023180"/>
    </source>
</evidence>
<dbReference type="InterPro" id="IPR016187">
    <property type="entry name" value="CTDL_fold"/>
</dbReference>
<dbReference type="SMART" id="SM00032">
    <property type="entry name" value="CCP"/>
    <property type="match status" value="4"/>
</dbReference>
<dbReference type="InterPro" id="IPR018378">
    <property type="entry name" value="C-type_lectin_CS"/>
</dbReference>
<sequence length="805" mass="93342">MAELTDMFPQQQITALVIRTGPEGKEIIEIEDLVKVAQILKQRDREDYERQLEEIAKTRQDKAEKLSAELEKSFREVKDNGKRRIEQKIKEKHKLLERLRAAEHFIEHNKEQKAKVDELTRKQEERFHAQNKMMDIDLAALEEKLLHQLKEQEENHQKKYTGKQELFFKSVYESEECFRKELSQTEKHFRKELLEKQKYFRNELSKRHKCFRKKLLEKEENMEKKVLKATIKVISERDKKFERDRFEKEFLQNEKSLKKEVFETLKKELSEREESFRKELLEMEENLQKKVSERNTRLMLELSRTEKDFRGELSRRYETFKKEFSEKYNTVSQFISELEDILHREEQSHCSLDAATQTKNFCFGSKTSTSWISLTFLCLLCMGTSVECWSYYYSNDTMNWDQARAWCQERYTDLVAIQNKEEIQYLNSWLPERKGYYWIGIRKSNETQTWTWVGTNKPLTKEATNWAKNEPNNGRNGRKTKINEDCVEMYIRRRTEHGKWNDERCSKQKTALCYTAACKNDSCQYGECVETINSHKCDCFEGFYGEKCEHVVQCSREEVTIPSKGSVNCTHTYGEFSYDSRCHYSCEEGYQLNSSSPLTCEASGQWSEQPPTCNLVTCPKVSPPTNGAMACTDPLAFSSYQSSCVFTCDEGYTLIGSNSLQCQASGIWNSSQPFCAAVQCPALQELENGLTSCGDDEDRKFSYGNTCSFSCAPGYQLVGPTTITCTSVAAWTESTPRCVAITCKNPEGEAALISQCSHPLNKLQPGATCSFHCEAGFELQGASTVHCSQEGRWNEATPTCKGVEV</sequence>
<dbReference type="InterPro" id="IPR000436">
    <property type="entry name" value="Sushi_SCR_CCP_dom"/>
</dbReference>
<dbReference type="GO" id="GO:0005886">
    <property type="term" value="C:plasma membrane"/>
    <property type="evidence" value="ECO:0007669"/>
    <property type="project" value="UniProtKB-SubCell"/>
</dbReference>
<feature type="disulfide bond" evidence="18">
    <location>
        <begin position="711"/>
        <end position="738"/>
    </location>
</feature>
<feature type="coiled-coil region" evidence="19">
    <location>
        <begin position="41"/>
        <end position="166"/>
    </location>
</feature>
<dbReference type="Gene3D" id="3.10.100.10">
    <property type="entry name" value="Mannose-Binding Protein A, subunit A"/>
    <property type="match status" value="1"/>
</dbReference>
<evidence type="ECO:0000256" key="18">
    <source>
        <dbReference type="PROSITE-ProRule" id="PRU00302"/>
    </source>
</evidence>
<reference evidence="23 24" key="1">
    <citation type="submission" date="2019-04" db="EMBL/GenBank/DDBJ databases">
        <title>Chromosome genome assembly for Takifugu flavidus.</title>
        <authorList>
            <person name="Xiao S."/>
        </authorList>
    </citation>
    <scope>NUCLEOTIDE SEQUENCE [LARGE SCALE GENOMIC DNA]</scope>
    <source>
        <strain evidence="23">HTHZ2018</strain>
        <tissue evidence="23">Muscle</tissue>
    </source>
</reference>
<dbReference type="CDD" id="cd00033">
    <property type="entry name" value="CCP"/>
    <property type="match status" value="4"/>
</dbReference>
<name>A0A5C6N1J8_9TELE</name>
<feature type="disulfide bond" evidence="17">
    <location>
        <begin position="539"/>
        <end position="548"/>
    </location>
</feature>
<dbReference type="CDD" id="cd00054">
    <property type="entry name" value="EGF_CA"/>
    <property type="match status" value="1"/>
</dbReference>
<keyword evidence="5 18" id="KW-0768">Sushi</keyword>
<feature type="domain" description="Sushi" evidence="22">
    <location>
        <begin position="691"/>
        <end position="740"/>
    </location>
</feature>
<accession>A0A5C6N1J8</accession>
<evidence type="ECO:0000256" key="7">
    <source>
        <dbReference type="ARBA" id="ARBA00022723"/>
    </source>
</evidence>
<keyword evidence="3" id="KW-1003">Cell membrane</keyword>
<organism evidence="23 24">
    <name type="scientific">Takifugu flavidus</name>
    <name type="common">sansaifugu</name>
    <dbReference type="NCBI Taxonomy" id="433684"/>
    <lineage>
        <taxon>Eukaryota</taxon>
        <taxon>Metazoa</taxon>
        <taxon>Chordata</taxon>
        <taxon>Craniata</taxon>
        <taxon>Vertebrata</taxon>
        <taxon>Euteleostomi</taxon>
        <taxon>Actinopterygii</taxon>
        <taxon>Neopterygii</taxon>
        <taxon>Teleostei</taxon>
        <taxon>Neoteleostei</taxon>
        <taxon>Acanthomorphata</taxon>
        <taxon>Eupercaria</taxon>
        <taxon>Tetraodontiformes</taxon>
        <taxon>Tetradontoidea</taxon>
        <taxon>Tetraodontidae</taxon>
        <taxon>Takifugu</taxon>
    </lineage>
</organism>
<dbReference type="InterPro" id="IPR001304">
    <property type="entry name" value="C-type_lectin-like"/>
</dbReference>
<feature type="domain" description="EGF-like" evidence="20">
    <location>
        <begin position="514"/>
        <end position="549"/>
    </location>
</feature>
<keyword evidence="12" id="KW-0130">Cell adhesion</keyword>
<dbReference type="GO" id="GO:0007155">
    <property type="term" value="P:cell adhesion"/>
    <property type="evidence" value="ECO:0007669"/>
    <property type="project" value="UniProtKB-KW"/>
</dbReference>
<evidence type="ECO:0000256" key="9">
    <source>
        <dbReference type="ARBA" id="ARBA00022734"/>
    </source>
</evidence>
<dbReference type="SUPFAM" id="SSF57196">
    <property type="entry name" value="EGF/Laminin"/>
    <property type="match status" value="1"/>
</dbReference>
<evidence type="ECO:0000256" key="13">
    <source>
        <dbReference type="ARBA" id="ARBA00022989"/>
    </source>
</evidence>
<keyword evidence="4 17" id="KW-0245">EGF-like domain</keyword>
<dbReference type="InterPro" id="IPR016186">
    <property type="entry name" value="C-type_lectin-like/link_sf"/>
</dbReference>
<feature type="disulfide bond" evidence="18">
    <location>
        <begin position="648"/>
        <end position="675"/>
    </location>
</feature>
<dbReference type="SUPFAM" id="SSF57535">
    <property type="entry name" value="Complement control module/SCR domain"/>
    <property type="match status" value="4"/>
</dbReference>
<dbReference type="PROSITE" id="PS00022">
    <property type="entry name" value="EGF_1"/>
    <property type="match status" value="1"/>
</dbReference>
<dbReference type="InterPro" id="IPR035976">
    <property type="entry name" value="Sushi/SCR/CCP_sf"/>
</dbReference>
<evidence type="ECO:0000259" key="21">
    <source>
        <dbReference type="PROSITE" id="PS50041"/>
    </source>
</evidence>
<dbReference type="PRINTS" id="PR00343">
    <property type="entry name" value="SELECTIN"/>
</dbReference>
<protein>
    <submittedName>
        <fullName evidence="23">P-selectin CD62 antigen-like family member P</fullName>
    </submittedName>
</protein>
<dbReference type="PROSITE" id="PS01186">
    <property type="entry name" value="EGF_2"/>
    <property type="match status" value="1"/>
</dbReference>
<keyword evidence="9 23" id="KW-0430">Lectin</keyword>
<feature type="disulfide bond" evidence="17">
    <location>
        <begin position="518"/>
        <end position="528"/>
    </location>
</feature>
<dbReference type="PROSITE" id="PS50026">
    <property type="entry name" value="EGF_3"/>
    <property type="match status" value="1"/>
</dbReference>
<evidence type="ECO:0000256" key="19">
    <source>
        <dbReference type="SAM" id="Coils"/>
    </source>
</evidence>
<keyword evidence="8" id="KW-0732">Signal</keyword>
<keyword evidence="11" id="KW-0106">Calcium</keyword>
<dbReference type="Proteomes" id="UP000324091">
    <property type="component" value="Chromosome 5"/>
</dbReference>
<dbReference type="SMART" id="SM00034">
    <property type="entry name" value="CLECT"/>
    <property type="match status" value="1"/>
</dbReference>
<evidence type="ECO:0000256" key="3">
    <source>
        <dbReference type="ARBA" id="ARBA00022475"/>
    </source>
</evidence>
<evidence type="ECO:0000256" key="17">
    <source>
        <dbReference type="PROSITE-ProRule" id="PRU00076"/>
    </source>
</evidence>
<keyword evidence="14" id="KW-0472">Membrane</keyword>
<dbReference type="SMART" id="SM00181">
    <property type="entry name" value="EGF"/>
    <property type="match status" value="2"/>
</dbReference>
<dbReference type="GO" id="GO:0046872">
    <property type="term" value="F:metal ion binding"/>
    <property type="evidence" value="ECO:0007669"/>
    <property type="project" value="UniProtKB-KW"/>
</dbReference>
<dbReference type="AlphaFoldDB" id="A0A5C6N1J8"/>
<evidence type="ECO:0000256" key="11">
    <source>
        <dbReference type="ARBA" id="ARBA00022837"/>
    </source>
</evidence>
<evidence type="ECO:0000259" key="22">
    <source>
        <dbReference type="PROSITE" id="PS50923"/>
    </source>
</evidence>
<evidence type="ECO:0000256" key="1">
    <source>
        <dbReference type="ARBA" id="ARBA00004251"/>
    </source>
</evidence>
<dbReference type="CDD" id="cd03592">
    <property type="entry name" value="CLECT_selectins_like"/>
    <property type="match status" value="1"/>
</dbReference>
<dbReference type="PANTHER" id="PTHR19325">
    <property type="entry name" value="COMPLEMENT COMPONENT-RELATED SUSHI DOMAIN-CONTAINING"/>
    <property type="match status" value="1"/>
</dbReference>
<evidence type="ECO:0000256" key="12">
    <source>
        <dbReference type="ARBA" id="ARBA00022889"/>
    </source>
</evidence>
<evidence type="ECO:0000256" key="2">
    <source>
        <dbReference type="ARBA" id="ARBA00007360"/>
    </source>
</evidence>
<dbReference type="PROSITE" id="PS00615">
    <property type="entry name" value="C_TYPE_LECTIN_1"/>
    <property type="match status" value="1"/>
</dbReference>
<evidence type="ECO:0000313" key="24">
    <source>
        <dbReference type="Proteomes" id="UP000324091"/>
    </source>
</evidence>
<gene>
    <name evidence="23" type="ORF">D4764_05G0009590</name>
</gene>
<keyword evidence="15 17" id="KW-1015">Disulfide bond</keyword>
<dbReference type="FunFam" id="2.10.70.10:FF:000001">
    <property type="entry name" value="Selectin P"/>
    <property type="match status" value="2"/>
</dbReference>
<feature type="domain" description="C-type lectin" evidence="21">
    <location>
        <begin position="386"/>
        <end position="514"/>
    </location>
</feature>
<keyword evidence="24" id="KW-1185">Reference proteome</keyword>
<dbReference type="InterPro" id="IPR000742">
    <property type="entry name" value="EGF"/>
</dbReference>
<dbReference type="Pfam" id="PF00059">
    <property type="entry name" value="Lectin_C"/>
    <property type="match status" value="1"/>
</dbReference>
<dbReference type="Pfam" id="PF00084">
    <property type="entry name" value="Sushi"/>
    <property type="match status" value="4"/>
</dbReference>
<feature type="domain" description="Sushi" evidence="22">
    <location>
        <begin position="552"/>
        <end position="615"/>
    </location>
</feature>
<evidence type="ECO:0000256" key="4">
    <source>
        <dbReference type="ARBA" id="ARBA00022536"/>
    </source>
</evidence>
<comment type="similarity">
    <text evidence="2">Belongs to the selectin/LECAM family.</text>
</comment>
<dbReference type="PROSITE" id="PS50041">
    <property type="entry name" value="C_TYPE_LECTIN_2"/>
    <property type="match status" value="1"/>
</dbReference>
<dbReference type="InterPro" id="IPR050350">
    <property type="entry name" value="Compl-Cell_Adhes-Reg"/>
</dbReference>
<dbReference type="EMBL" id="RHFK02000018">
    <property type="protein sequence ID" value="TWW60869.1"/>
    <property type="molecule type" value="Genomic_DNA"/>
</dbReference>
<evidence type="ECO:0000256" key="6">
    <source>
        <dbReference type="ARBA" id="ARBA00022692"/>
    </source>
</evidence>
<evidence type="ECO:0000256" key="14">
    <source>
        <dbReference type="ARBA" id="ARBA00023136"/>
    </source>
</evidence>
<dbReference type="PROSITE" id="PS50923">
    <property type="entry name" value="SUSHI"/>
    <property type="match status" value="4"/>
</dbReference>
<keyword evidence="10" id="KW-0677">Repeat</keyword>
<comment type="caution">
    <text evidence="23">The sequence shown here is derived from an EMBL/GenBank/DDBJ whole genome shotgun (WGS) entry which is preliminary data.</text>
</comment>
<keyword evidence="19" id="KW-0175">Coiled coil</keyword>
<feature type="domain" description="Sushi" evidence="22">
    <location>
        <begin position="741"/>
        <end position="802"/>
    </location>
</feature>
<dbReference type="FunFam" id="3.10.100.10:FF:000007">
    <property type="entry name" value="L-selectin"/>
    <property type="match status" value="1"/>
</dbReference>
<evidence type="ECO:0000256" key="8">
    <source>
        <dbReference type="ARBA" id="ARBA00022729"/>
    </source>
</evidence>
<comment type="subcellular location">
    <subcellularLocation>
        <location evidence="1">Cell membrane</location>
        <topology evidence="1">Single-pass type I membrane protein</topology>
    </subcellularLocation>
</comment>
<dbReference type="InterPro" id="IPR002396">
    <property type="entry name" value="Selectin_superfamily"/>
</dbReference>
<feature type="disulfide bond" evidence="18">
    <location>
        <begin position="586"/>
        <end position="613"/>
    </location>
</feature>
<feature type="disulfide bond" evidence="18">
    <location>
        <begin position="773"/>
        <end position="800"/>
    </location>
</feature>
<comment type="caution">
    <text evidence="17">Lacks conserved residue(s) required for the propagation of feature annotation.</text>
</comment>
<keyword evidence="7" id="KW-0479">Metal-binding</keyword>
<feature type="coiled-coil region" evidence="19">
    <location>
        <begin position="201"/>
        <end position="293"/>
    </location>
</feature>